<evidence type="ECO:0000256" key="1">
    <source>
        <dbReference type="SAM" id="Phobius"/>
    </source>
</evidence>
<dbReference type="AlphaFoldDB" id="A0A1I3NI25"/>
<evidence type="ECO:0000313" key="2">
    <source>
        <dbReference type="EMBL" id="SFJ08819.1"/>
    </source>
</evidence>
<feature type="transmembrane region" description="Helical" evidence="1">
    <location>
        <begin position="21"/>
        <end position="41"/>
    </location>
</feature>
<evidence type="ECO:0000313" key="3">
    <source>
        <dbReference type="Proteomes" id="UP000198635"/>
    </source>
</evidence>
<gene>
    <name evidence="2" type="ORF">SAMN04488082_101290</name>
</gene>
<dbReference type="EMBL" id="FORX01000001">
    <property type="protein sequence ID" value="SFJ08819.1"/>
    <property type="molecule type" value="Genomic_DNA"/>
</dbReference>
<sequence length="169" mass="19592">MWRSALCELLRYLRVAPFPHLTSLKVSALAALSGCEAWLFLEQPEFSWAAWVWIGLTGLFAWGVVLCQADAFSRYREFKRLRRLLRRYGFRPGLFRLVAASRCQRDAALLAARETGCRAQARHVFRELGYRWYHILPDAILANPFIFFHPRFLRSTFVPGKRTKGLPCG</sequence>
<keyword evidence="1" id="KW-1133">Transmembrane helix</keyword>
<dbReference type="STRING" id="52560.SAMN04488082_101290"/>
<organism evidence="2 3">
    <name type="scientific">Desulfomicrobium apsheronum</name>
    <dbReference type="NCBI Taxonomy" id="52560"/>
    <lineage>
        <taxon>Bacteria</taxon>
        <taxon>Pseudomonadati</taxon>
        <taxon>Thermodesulfobacteriota</taxon>
        <taxon>Desulfovibrionia</taxon>
        <taxon>Desulfovibrionales</taxon>
        <taxon>Desulfomicrobiaceae</taxon>
        <taxon>Desulfomicrobium</taxon>
    </lineage>
</organism>
<keyword evidence="1" id="KW-0472">Membrane</keyword>
<protein>
    <submittedName>
        <fullName evidence="2">Uncharacterized protein</fullName>
    </submittedName>
</protein>
<keyword evidence="3" id="KW-1185">Reference proteome</keyword>
<accession>A0A1I3NI25</accession>
<dbReference type="OrthoDB" id="5471072at2"/>
<reference evidence="3" key="1">
    <citation type="submission" date="2016-10" db="EMBL/GenBank/DDBJ databases">
        <authorList>
            <person name="Varghese N."/>
            <person name="Submissions S."/>
        </authorList>
    </citation>
    <scope>NUCLEOTIDE SEQUENCE [LARGE SCALE GENOMIC DNA]</scope>
    <source>
        <strain evidence="3">DSM 5918</strain>
    </source>
</reference>
<keyword evidence="1" id="KW-0812">Transmembrane</keyword>
<proteinExistence type="predicted"/>
<dbReference type="Proteomes" id="UP000198635">
    <property type="component" value="Unassembled WGS sequence"/>
</dbReference>
<name>A0A1I3NI25_9BACT</name>
<feature type="transmembrane region" description="Helical" evidence="1">
    <location>
        <begin position="47"/>
        <end position="73"/>
    </location>
</feature>